<evidence type="ECO:0000313" key="1">
    <source>
        <dbReference type="EMBL" id="PLR40727.1"/>
    </source>
</evidence>
<dbReference type="RefSeq" id="WP_101815140.1">
    <property type="nucleotide sequence ID" value="NZ_PJZF01000003.1"/>
</dbReference>
<reference evidence="1 2" key="1">
    <citation type="submission" date="2017-12" db="EMBL/GenBank/DDBJ databases">
        <title>Characterization of six clinical isolates of Enterochimera gen. nov., a novel genus of the Yersiniaciae family and the three species Enterochimera arupensis sp. nov., Enterochimera coloradensis sp. nov, and Enterochimera californica sp. nov.</title>
        <authorList>
            <person name="Rossi A."/>
            <person name="Fisher M."/>
        </authorList>
    </citation>
    <scope>NUCLEOTIDE SEQUENCE [LARGE SCALE GENOMIC DNA]</scope>
    <source>
        <strain evidence="2">2015-Iso6</strain>
    </source>
</reference>
<dbReference type="GO" id="GO:0043213">
    <property type="term" value="P:bacteriocin transport"/>
    <property type="evidence" value="ECO:0007669"/>
    <property type="project" value="InterPro"/>
</dbReference>
<comment type="caution">
    <text evidence="1">The sequence shown here is derived from an EMBL/GenBank/DDBJ whole genome shotgun (WGS) entry which is preliminary data.</text>
</comment>
<dbReference type="Proteomes" id="UP000234240">
    <property type="component" value="Unassembled WGS sequence"/>
</dbReference>
<organism evidence="1 2">
    <name type="scientific">Chimaeribacter californicus</name>
    <dbReference type="NCBI Taxonomy" id="2060067"/>
    <lineage>
        <taxon>Bacteria</taxon>
        <taxon>Pseudomonadati</taxon>
        <taxon>Pseudomonadota</taxon>
        <taxon>Gammaproteobacteria</taxon>
        <taxon>Enterobacterales</taxon>
        <taxon>Yersiniaceae</taxon>
        <taxon>Chimaeribacter</taxon>
    </lineage>
</organism>
<dbReference type="InterPro" id="IPR014161">
    <property type="entry name" value="Tol-Pal_TolA"/>
</dbReference>
<sequence length="137" mass="15181">MRKAYCVIAALTLFGCQTHTTRGLTPRSEFPTASEIKSYCESQNSTVSEKREIIVWYCQVHTAIQYRFFDAKTYHGKVCDLAITQPQGKPPVSIKAQGGDPELCATAIEAIKQAAESDTFPMRPVGLKDDILVHFAP</sequence>
<dbReference type="AlphaFoldDB" id="A0A2N5EDZ2"/>
<dbReference type="Pfam" id="PF06519">
    <property type="entry name" value="TolA"/>
    <property type="match status" value="1"/>
</dbReference>
<dbReference type="GO" id="GO:0019534">
    <property type="term" value="F:toxin transmembrane transporter activity"/>
    <property type="evidence" value="ECO:0007669"/>
    <property type="project" value="InterPro"/>
</dbReference>
<dbReference type="EMBL" id="PJZF01000003">
    <property type="protein sequence ID" value="PLR40727.1"/>
    <property type="molecule type" value="Genomic_DNA"/>
</dbReference>
<evidence type="ECO:0008006" key="3">
    <source>
        <dbReference type="Google" id="ProtNLM"/>
    </source>
</evidence>
<gene>
    <name evidence="1" type="ORF">CYR55_05455</name>
</gene>
<protein>
    <recommendedName>
        <fullName evidence="3">Cell envelope integrity protein TolA</fullName>
    </recommendedName>
</protein>
<keyword evidence="2" id="KW-1185">Reference proteome</keyword>
<evidence type="ECO:0000313" key="2">
    <source>
        <dbReference type="Proteomes" id="UP000234240"/>
    </source>
</evidence>
<dbReference type="GO" id="GO:0016020">
    <property type="term" value="C:membrane"/>
    <property type="evidence" value="ECO:0007669"/>
    <property type="project" value="InterPro"/>
</dbReference>
<dbReference type="PROSITE" id="PS51257">
    <property type="entry name" value="PROKAR_LIPOPROTEIN"/>
    <property type="match status" value="1"/>
</dbReference>
<dbReference type="Gene3D" id="3.30.1150.10">
    <property type="match status" value="1"/>
</dbReference>
<accession>A0A2N5EDZ2</accession>
<name>A0A2N5EDZ2_9GAMM</name>
<dbReference type="OrthoDB" id="6539989at2"/>
<proteinExistence type="predicted"/>